<dbReference type="SMART" id="SM00422">
    <property type="entry name" value="HTH_MERR"/>
    <property type="match status" value="1"/>
</dbReference>
<dbReference type="AlphaFoldDB" id="I6YWR2"/>
<evidence type="ECO:0000256" key="1">
    <source>
        <dbReference type="ARBA" id="ARBA00023125"/>
    </source>
</evidence>
<dbReference type="Gene3D" id="1.10.1660.10">
    <property type="match status" value="1"/>
</dbReference>
<dbReference type="RefSeq" id="WP_014856439.1">
    <property type="nucleotide sequence ID" value="NC_018178.1"/>
</dbReference>
<dbReference type="PANTHER" id="PTHR30204">
    <property type="entry name" value="REDOX-CYCLING DRUG-SENSING TRANSCRIPTIONAL ACTIVATOR SOXR"/>
    <property type="match status" value="1"/>
</dbReference>
<feature type="domain" description="HTH merR-type" evidence="2">
    <location>
        <begin position="11"/>
        <end position="80"/>
    </location>
</feature>
<dbReference type="PROSITE" id="PS00552">
    <property type="entry name" value="HTH_MERR_1"/>
    <property type="match status" value="1"/>
</dbReference>
<sequence>MFDQIDRQEPIFPIGTAARIIGVSVHTLRMYEREGLIIPFKKESNQRLFSKADIERIECIRRAINDSKISINGIKSIYSLIPCWEIVNCSEEDRQNCKSYKSHGEPCWSLNHPGTICAKKECRSCEVYNKYTQCGEIKELIKSISR</sequence>
<dbReference type="InterPro" id="IPR000551">
    <property type="entry name" value="MerR-type_HTH_dom"/>
</dbReference>
<gene>
    <name evidence="3" type="ordered locus">MROS_1773</name>
</gene>
<proteinExistence type="predicted"/>
<evidence type="ECO:0000259" key="2">
    <source>
        <dbReference type="PROSITE" id="PS50937"/>
    </source>
</evidence>
<keyword evidence="4" id="KW-1185">Reference proteome</keyword>
<dbReference type="eggNOG" id="COG0789">
    <property type="taxonomic scope" value="Bacteria"/>
</dbReference>
<dbReference type="KEGG" id="mro:MROS_1773"/>
<dbReference type="OrthoDB" id="9791488at2"/>
<protein>
    <submittedName>
        <fullName evidence="3">MerR family transcriptional regulator</fullName>
    </submittedName>
</protein>
<dbReference type="STRING" id="1191523.MROS_1773"/>
<keyword evidence="1" id="KW-0238">DNA-binding</keyword>
<evidence type="ECO:0000313" key="3">
    <source>
        <dbReference type="EMBL" id="AFN75007.1"/>
    </source>
</evidence>
<dbReference type="Pfam" id="PF13411">
    <property type="entry name" value="MerR_1"/>
    <property type="match status" value="1"/>
</dbReference>
<dbReference type="PANTHER" id="PTHR30204:SF58">
    <property type="entry name" value="HTH-TYPE TRANSCRIPTIONAL REGULATOR YFMP"/>
    <property type="match status" value="1"/>
</dbReference>
<dbReference type="PROSITE" id="PS50937">
    <property type="entry name" value="HTH_MERR_2"/>
    <property type="match status" value="1"/>
</dbReference>
<dbReference type="EMBL" id="CP003557">
    <property type="protein sequence ID" value="AFN75007.1"/>
    <property type="molecule type" value="Genomic_DNA"/>
</dbReference>
<evidence type="ECO:0000313" key="4">
    <source>
        <dbReference type="Proteomes" id="UP000009011"/>
    </source>
</evidence>
<organism evidence="3 4">
    <name type="scientific">Melioribacter roseus (strain DSM 23840 / JCM 17771 / VKM B-2668 / P3M-2)</name>
    <dbReference type="NCBI Taxonomy" id="1191523"/>
    <lineage>
        <taxon>Bacteria</taxon>
        <taxon>Pseudomonadati</taxon>
        <taxon>Ignavibacteriota</taxon>
        <taxon>Ignavibacteria</taxon>
        <taxon>Ignavibacteriales</taxon>
        <taxon>Melioribacteraceae</taxon>
        <taxon>Melioribacter</taxon>
    </lineage>
</organism>
<dbReference type="SUPFAM" id="SSF46955">
    <property type="entry name" value="Putative DNA-binding domain"/>
    <property type="match status" value="1"/>
</dbReference>
<dbReference type="InterPro" id="IPR009061">
    <property type="entry name" value="DNA-bd_dom_put_sf"/>
</dbReference>
<dbReference type="HOGENOM" id="CLU_147306_0_0_10"/>
<dbReference type="Proteomes" id="UP000009011">
    <property type="component" value="Chromosome"/>
</dbReference>
<dbReference type="PRINTS" id="PR00040">
    <property type="entry name" value="HTHMERR"/>
</dbReference>
<dbReference type="GO" id="GO:0003677">
    <property type="term" value="F:DNA binding"/>
    <property type="evidence" value="ECO:0007669"/>
    <property type="project" value="UniProtKB-KW"/>
</dbReference>
<accession>I6YWR2</accession>
<dbReference type="InterPro" id="IPR047057">
    <property type="entry name" value="MerR_fam"/>
</dbReference>
<reference evidence="3 4" key="1">
    <citation type="journal article" date="2013" name="PLoS ONE">
        <title>Genomic analysis of Melioribacter roseus, facultatively anaerobic organotrophic bacterium representing a novel deep lineage within Bacteriodetes/Chlorobi group.</title>
        <authorList>
            <person name="Kadnikov V.V."/>
            <person name="Mardanov A.V."/>
            <person name="Podosokorskaya O.A."/>
            <person name="Gavrilov S.N."/>
            <person name="Kublanov I.V."/>
            <person name="Beletsky A.V."/>
            <person name="Bonch-Osmolovskaya E.A."/>
            <person name="Ravin N.V."/>
        </authorList>
    </citation>
    <scope>NUCLEOTIDE SEQUENCE [LARGE SCALE GENOMIC DNA]</scope>
    <source>
        <strain evidence="4">JCM 17771 / P3M-2</strain>
    </source>
</reference>
<name>I6YWR2_MELRP</name>
<dbReference type="GO" id="GO:0003700">
    <property type="term" value="F:DNA-binding transcription factor activity"/>
    <property type="evidence" value="ECO:0007669"/>
    <property type="project" value="InterPro"/>
</dbReference>